<evidence type="ECO:0000313" key="2">
    <source>
        <dbReference type="Proteomes" id="UP000233551"/>
    </source>
</evidence>
<reference evidence="1 2" key="1">
    <citation type="submission" date="2017-11" db="EMBL/GenBank/DDBJ databases">
        <title>De-novo sequencing of pomegranate (Punica granatum L.) genome.</title>
        <authorList>
            <person name="Akparov Z."/>
            <person name="Amiraslanov A."/>
            <person name="Hajiyeva S."/>
            <person name="Abbasov M."/>
            <person name="Kaur K."/>
            <person name="Hamwieh A."/>
            <person name="Solovyev V."/>
            <person name="Salamov A."/>
            <person name="Braich B."/>
            <person name="Kosarev P."/>
            <person name="Mahmoud A."/>
            <person name="Hajiyev E."/>
            <person name="Babayeva S."/>
            <person name="Izzatullayeva V."/>
            <person name="Mammadov A."/>
            <person name="Mammadov A."/>
            <person name="Sharifova S."/>
            <person name="Ojaghi J."/>
            <person name="Eynullazada K."/>
            <person name="Bayramov B."/>
            <person name="Abdulazimova A."/>
            <person name="Shahmuradov I."/>
        </authorList>
    </citation>
    <scope>NUCLEOTIDE SEQUENCE [LARGE SCALE GENOMIC DNA]</scope>
    <source>
        <strain evidence="2">cv. AG2017</strain>
        <tissue evidence="1">Leaf</tissue>
    </source>
</reference>
<accession>A0A2I0L718</accession>
<gene>
    <name evidence="1" type="ORF">CRG98_003113</name>
</gene>
<proteinExistence type="predicted"/>
<dbReference type="Proteomes" id="UP000233551">
    <property type="component" value="Unassembled WGS sequence"/>
</dbReference>
<dbReference type="AlphaFoldDB" id="A0A2I0L718"/>
<keyword evidence="2" id="KW-1185">Reference proteome</keyword>
<comment type="caution">
    <text evidence="1">The sequence shown here is derived from an EMBL/GenBank/DDBJ whole genome shotgun (WGS) entry which is preliminary data.</text>
</comment>
<protein>
    <submittedName>
        <fullName evidence="1">Uncharacterized protein</fullName>
    </submittedName>
</protein>
<sequence length="339" mass="37942">MRSDRFVGGAPVVRQGTRALGGAPTYPDESGIRVSCSSCGLQYLWSCYHYPRYEASRAPLGHAQAYRNVLNDALTALSVINALVGFGPFSSGCRRMTAFVTRMGDFCANLVRPRSNHFRSVMIGLPERSVKDFGFVVVDCFSRFFLLYFLLAGRVCFVPRVFVLNSLTLHRRGRFGVLCLVETWILRLVLYIRKSNYVFFALAHFTRSSLVQRTTQGVLRVGDTQFRESSHRHAGVRRVGWAHSPVGGVTVQMTPVAGGQGHAPFVGAIACDLSWREGRSLVFGVQRGSREVFLVSIVVVWDSDCLFVGYFLQWEKGNNEGANYVRNFNERAQGIELAW</sequence>
<organism evidence="1 2">
    <name type="scientific">Punica granatum</name>
    <name type="common">Pomegranate</name>
    <dbReference type="NCBI Taxonomy" id="22663"/>
    <lineage>
        <taxon>Eukaryota</taxon>
        <taxon>Viridiplantae</taxon>
        <taxon>Streptophyta</taxon>
        <taxon>Embryophyta</taxon>
        <taxon>Tracheophyta</taxon>
        <taxon>Spermatophyta</taxon>
        <taxon>Magnoliopsida</taxon>
        <taxon>eudicotyledons</taxon>
        <taxon>Gunneridae</taxon>
        <taxon>Pentapetalae</taxon>
        <taxon>rosids</taxon>
        <taxon>malvids</taxon>
        <taxon>Myrtales</taxon>
        <taxon>Lythraceae</taxon>
        <taxon>Punica</taxon>
    </lineage>
</organism>
<dbReference type="EMBL" id="PGOL01000114">
    <property type="protein sequence ID" value="PKI76495.1"/>
    <property type="molecule type" value="Genomic_DNA"/>
</dbReference>
<evidence type="ECO:0000313" key="1">
    <source>
        <dbReference type="EMBL" id="PKI76495.1"/>
    </source>
</evidence>
<name>A0A2I0L718_PUNGR</name>